<comment type="similarity">
    <text evidence="1">Belongs to the transferase hexapeptide repeat family.</text>
</comment>
<organism evidence="4 5">
    <name type="scientific">Pseudonocardia charpentierae</name>
    <dbReference type="NCBI Taxonomy" id="3075545"/>
    <lineage>
        <taxon>Bacteria</taxon>
        <taxon>Bacillati</taxon>
        <taxon>Actinomycetota</taxon>
        <taxon>Actinomycetes</taxon>
        <taxon>Pseudonocardiales</taxon>
        <taxon>Pseudonocardiaceae</taxon>
        <taxon>Pseudonocardia</taxon>
    </lineage>
</organism>
<dbReference type="InterPro" id="IPR011004">
    <property type="entry name" value="Trimer_LpxA-like_sf"/>
</dbReference>
<dbReference type="PANTHER" id="PTHR23416:SF23">
    <property type="entry name" value="ACETYLTRANSFERASE C18B11.09C-RELATED"/>
    <property type="match status" value="1"/>
</dbReference>
<evidence type="ECO:0000256" key="3">
    <source>
        <dbReference type="ARBA" id="ARBA00022737"/>
    </source>
</evidence>
<dbReference type="RefSeq" id="WP_311554139.1">
    <property type="nucleotide sequence ID" value="NZ_JAVREJ010000001.1"/>
</dbReference>
<keyword evidence="5" id="KW-1185">Reference proteome</keyword>
<dbReference type="Gene3D" id="2.160.10.10">
    <property type="entry name" value="Hexapeptide repeat proteins"/>
    <property type="match status" value="1"/>
</dbReference>
<evidence type="ECO:0000256" key="1">
    <source>
        <dbReference type="ARBA" id="ARBA00007274"/>
    </source>
</evidence>
<evidence type="ECO:0000256" key="2">
    <source>
        <dbReference type="ARBA" id="ARBA00022679"/>
    </source>
</evidence>
<name>A0ABU2N2U8_9PSEU</name>
<dbReference type="InterPro" id="IPR001451">
    <property type="entry name" value="Hexapep"/>
</dbReference>
<comment type="caution">
    <text evidence="4">The sequence shown here is derived from an EMBL/GenBank/DDBJ whole genome shotgun (WGS) entry which is preliminary data.</text>
</comment>
<evidence type="ECO:0000313" key="5">
    <source>
        <dbReference type="Proteomes" id="UP001183202"/>
    </source>
</evidence>
<proteinExistence type="inferred from homology"/>
<keyword evidence="3" id="KW-0677">Repeat</keyword>
<keyword evidence="2 4" id="KW-0808">Transferase</keyword>
<dbReference type="Pfam" id="PF00132">
    <property type="entry name" value="Hexapep"/>
    <property type="match status" value="1"/>
</dbReference>
<dbReference type="GO" id="GO:0016746">
    <property type="term" value="F:acyltransferase activity"/>
    <property type="evidence" value="ECO:0007669"/>
    <property type="project" value="UniProtKB-KW"/>
</dbReference>
<dbReference type="InterPro" id="IPR018357">
    <property type="entry name" value="Hexapep_transf_CS"/>
</dbReference>
<reference evidence="5" key="1">
    <citation type="submission" date="2023-07" db="EMBL/GenBank/DDBJ databases">
        <title>30 novel species of actinomycetes from the DSMZ collection.</title>
        <authorList>
            <person name="Nouioui I."/>
        </authorList>
    </citation>
    <scope>NUCLEOTIDE SEQUENCE [LARGE SCALE GENOMIC DNA]</scope>
    <source>
        <strain evidence="5">DSM 45834</strain>
    </source>
</reference>
<dbReference type="Proteomes" id="UP001183202">
    <property type="component" value="Unassembled WGS sequence"/>
</dbReference>
<dbReference type="PROSITE" id="PS00101">
    <property type="entry name" value="HEXAPEP_TRANSFERASES"/>
    <property type="match status" value="1"/>
</dbReference>
<dbReference type="EMBL" id="JAVREJ010000001">
    <property type="protein sequence ID" value="MDT0348243.1"/>
    <property type="molecule type" value="Genomic_DNA"/>
</dbReference>
<dbReference type="CDD" id="cd04647">
    <property type="entry name" value="LbH_MAT_like"/>
    <property type="match status" value="1"/>
</dbReference>
<gene>
    <name evidence="4" type="ORF">RM445_01740</name>
</gene>
<sequence>MRLLDGLITRLLDGPLEALVTKKVDERVEALKLDALYSHRWHGDESRLRIDETAIVNNALFNVSGGTITVGKDAFFGHDVAILTGTHDIEKFGRERQMAFPRSGRDVVIGEGVWLASHVLVLGPVTIGDHAVVAGGSLVREDVAPYTVVAGRPAKVVKTIARPDAAEATPQEAQAESP</sequence>
<dbReference type="PANTHER" id="PTHR23416">
    <property type="entry name" value="SIALIC ACID SYNTHASE-RELATED"/>
    <property type="match status" value="1"/>
</dbReference>
<protein>
    <submittedName>
        <fullName evidence="4">Acyltransferase</fullName>
        <ecNumber evidence="4">2.3.1.-</ecNumber>
    </submittedName>
</protein>
<keyword evidence="4" id="KW-0012">Acyltransferase</keyword>
<evidence type="ECO:0000313" key="4">
    <source>
        <dbReference type="EMBL" id="MDT0348243.1"/>
    </source>
</evidence>
<dbReference type="SUPFAM" id="SSF51161">
    <property type="entry name" value="Trimeric LpxA-like enzymes"/>
    <property type="match status" value="1"/>
</dbReference>
<dbReference type="InterPro" id="IPR051159">
    <property type="entry name" value="Hexapeptide_acetyltransf"/>
</dbReference>
<dbReference type="EC" id="2.3.1.-" evidence="4"/>
<accession>A0ABU2N2U8</accession>